<feature type="domain" description="GGDEF" evidence="4">
    <location>
        <begin position="169"/>
        <end position="303"/>
    </location>
</feature>
<evidence type="ECO:0000256" key="2">
    <source>
        <dbReference type="ARBA" id="ARBA00034247"/>
    </source>
</evidence>
<dbReference type="PROSITE" id="PS50006">
    <property type="entry name" value="FHA_DOMAIN"/>
    <property type="match status" value="1"/>
</dbReference>
<dbReference type="SMART" id="SM00267">
    <property type="entry name" value="GGDEF"/>
    <property type="match status" value="1"/>
</dbReference>
<gene>
    <name evidence="5" type="ORF">BGX16_1963</name>
</gene>
<name>A0A2M9A8L4_9BACT</name>
<dbReference type="EC" id="2.7.7.65" evidence="1"/>
<evidence type="ECO:0000259" key="3">
    <source>
        <dbReference type="PROSITE" id="PS50006"/>
    </source>
</evidence>
<dbReference type="InterPro" id="IPR008984">
    <property type="entry name" value="SMAD_FHA_dom_sf"/>
</dbReference>
<dbReference type="InterPro" id="IPR043128">
    <property type="entry name" value="Rev_trsase/Diguanyl_cyclase"/>
</dbReference>
<reference evidence="5 6" key="1">
    <citation type="submission" date="2017-11" db="EMBL/GenBank/DDBJ databases">
        <title>Animal gut microbial communities from fecal samples from Wisconsin, USA.</title>
        <authorList>
            <person name="Neumann A."/>
        </authorList>
    </citation>
    <scope>NUCLEOTIDE SEQUENCE [LARGE SCALE GENOMIC DNA]</scope>
    <source>
        <strain evidence="5 6">UWS3</strain>
    </source>
</reference>
<dbReference type="InterPro" id="IPR000253">
    <property type="entry name" value="FHA_dom"/>
</dbReference>
<dbReference type="SMART" id="SM00240">
    <property type="entry name" value="FHA"/>
    <property type="match status" value="1"/>
</dbReference>
<dbReference type="GO" id="GO:0052621">
    <property type="term" value="F:diguanylate cyclase activity"/>
    <property type="evidence" value="ECO:0007669"/>
    <property type="project" value="UniProtKB-EC"/>
</dbReference>
<keyword evidence="6" id="KW-1185">Reference proteome</keyword>
<evidence type="ECO:0000313" key="5">
    <source>
        <dbReference type="EMBL" id="PJJ41953.1"/>
    </source>
</evidence>
<comment type="catalytic activity">
    <reaction evidence="2">
        <text>2 GTP = 3',3'-c-di-GMP + 2 diphosphate</text>
        <dbReference type="Rhea" id="RHEA:24898"/>
        <dbReference type="ChEBI" id="CHEBI:33019"/>
        <dbReference type="ChEBI" id="CHEBI:37565"/>
        <dbReference type="ChEBI" id="CHEBI:58805"/>
        <dbReference type="EC" id="2.7.7.65"/>
    </reaction>
</comment>
<dbReference type="InterPro" id="IPR000160">
    <property type="entry name" value="GGDEF_dom"/>
</dbReference>
<evidence type="ECO:0000259" key="4">
    <source>
        <dbReference type="PROSITE" id="PS50887"/>
    </source>
</evidence>
<dbReference type="SUPFAM" id="SSF55073">
    <property type="entry name" value="Nucleotide cyclase"/>
    <property type="match status" value="1"/>
</dbReference>
<sequence length="307" mass="34393">MSTLGELHLENTIQSDGLTRPMPTAKARPYLIVLYPQTSFRQIPLTQGKTILGRGSDADIRLEDEMISRKHSEIAWDGNKVTLRDLDSTNGTFVDGVALTTHPKAIDAENRLQIGKMVLKIDFKEPTDEAFDREFFEAATTDPLTKAPNRRTFMDRSLGELASARRKNQYVHVLLCEVDHFKKLSDDWGKTACNMILKGLAQILTRNKRESDLFARYAGEEFVLLLPEMTKADAQKSAERLRAAVEAYKFSFNDKPIPVTVSLGIASFKGKEIPTLDAMLSTASQSLYYAKEHGPGQIVHSDMLEKA</sequence>
<dbReference type="Pfam" id="PF00498">
    <property type="entry name" value="FHA"/>
    <property type="match status" value="1"/>
</dbReference>
<dbReference type="Gene3D" id="2.60.200.20">
    <property type="match status" value="1"/>
</dbReference>
<dbReference type="NCBIfam" id="TIGR00254">
    <property type="entry name" value="GGDEF"/>
    <property type="match status" value="1"/>
</dbReference>
<dbReference type="Gene3D" id="3.30.70.270">
    <property type="match status" value="1"/>
</dbReference>
<dbReference type="OrthoDB" id="9812260at2"/>
<feature type="domain" description="FHA" evidence="3">
    <location>
        <begin position="50"/>
        <end position="99"/>
    </location>
</feature>
<dbReference type="CDD" id="cd00060">
    <property type="entry name" value="FHA"/>
    <property type="match status" value="1"/>
</dbReference>
<evidence type="ECO:0000313" key="6">
    <source>
        <dbReference type="Proteomes" id="UP000231134"/>
    </source>
</evidence>
<organism evidence="5 6">
    <name type="scientific">Hallerella succinigenes</name>
    <dbReference type="NCBI Taxonomy" id="1896222"/>
    <lineage>
        <taxon>Bacteria</taxon>
        <taxon>Pseudomonadati</taxon>
        <taxon>Fibrobacterota</taxon>
        <taxon>Fibrobacteria</taxon>
        <taxon>Fibrobacterales</taxon>
        <taxon>Fibrobacteraceae</taxon>
        <taxon>Hallerella</taxon>
    </lineage>
</organism>
<protein>
    <recommendedName>
        <fullName evidence="1">diguanylate cyclase</fullName>
        <ecNumber evidence="1">2.7.7.65</ecNumber>
    </recommendedName>
</protein>
<dbReference type="AlphaFoldDB" id="A0A2M9A8L4"/>
<accession>A0A2M9A8L4</accession>
<dbReference type="PANTHER" id="PTHR45138:SF9">
    <property type="entry name" value="DIGUANYLATE CYCLASE DGCM-RELATED"/>
    <property type="match status" value="1"/>
</dbReference>
<dbReference type="CDD" id="cd01949">
    <property type="entry name" value="GGDEF"/>
    <property type="match status" value="1"/>
</dbReference>
<dbReference type="InterPro" id="IPR050469">
    <property type="entry name" value="Diguanylate_Cyclase"/>
</dbReference>
<proteinExistence type="predicted"/>
<dbReference type="PROSITE" id="PS50887">
    <property type="entry name" value="GGDEF"/>
    <property type="match status" value="1"/>
</dbReference>
<dbReference type="SUPFAM" id="SSF49879">
    <property type="entry name" value="SMAD/FHA domain"/>
    <property type="match status" value="1"/>
</dbReference>
<dbReference type="Pfam" id="PF00990">
    <property type="entry name" value="GGDEF"/>
    <property type="match status" value="1"/>
</dbReference>
<dbReference type="InterPro" id="IPR029787">
    <property type="entry name" value="Nucleotide_cyclase"/>
</dbReference>
<evidence type="ECO:0000256" key="1">
    <source>
        <dbReference type="ARBA" id="ARBA00012528"/>
    </source>
</evidence>
<dbReference type="PANTHER" id="PTHR45138">
    <property type="entry name" value="REGULATORY COMPONENTS OF SENSORY TRANSDUCTION SYSTEM"/>
    <property type="match status" value="1"/>
</dbReference>
<dbReference type="Proteomes" id="UP000231134">
    <property type="component" value="Unassembled WGS sequence"/>
</dbReference>
<comment type="caution">
    <text evidence="5">The sequence shown here is derived from an EMBL/GenBank/DDBJ whole genome shotgun (WGS) entry which is preliminary data.</text>
</comment>
<dbReference type="EMBL" id="PGEX01000001">
    <property type="protein sequence ID" value="PJJ41953.1"/>
    <property type="molecule type" value="Genomic_DNA"/>
</dbReference>